<dbReference type="GO" id="GO:0006310">
    <property type="term" value="P:DNA recombination"/>
    <property type="evidence" value="ECO:0007669"/>
    <property type="project" value="UniProtKB-KW"/>
</dbReference>
<keyword evidence="2 4" id="KW-0238">DNA-binding</keyword>
<name>A0A432MPZ5_9BACT</name>
<evidence type="ECO:0000256" key="4">
    <source>
        <dbReference type="PROSITE-ProRule" id="PRU01248"/>
    </source>
</evidence>
<dbReference type="PROSITE" id="PS51900">
    <property type="entry name" value="CB"/>
    <property type="match status" value="1"/>
</dbReference>
<sequence length="440" mass="50169">MARKYDMTWQASTRRWFKKHKGKMYTVSCRQLGCPDTKEGSGNAANAWWGAKLKEVEAAPPSEADRRANALKVWSMVQDWGQLAEEDRERLVDSMVGEGQYRKIKAQAEAMVETAAKPTPVDRTVSAQVEAWKGLLRSACQSRQLSEGRYDAYCRRIKPFMDWIGPGAAVDVIDEARLEGYYSHLSRQVAEGRYSRSSAHELLMTAKQFISRLATLRLIPLPGNIRDRRFRFNHSVAAEIETYSVEEVRAFLGACDGPGERTRLFLLLCLNCGMYQNDIAELRQDEVDWTRGTIKRARSKTRERGGPVVTYKLWPETFALLKKHRSGGDPVLTTGAGNPLVKEWLDGGKYRKYDAVRSAWMRLAEKMGMKKNRLGLKHLRKTSASLLGEHPQYKYYATHFLADSPRHMTEKHYVKPSEAEFIEALEWLRGRLLGTEPDGT</sequence>
<dbReference type="GO" id="GO:0015074">
    <property type="term" value="P:DNA integration"/>
    <property type="evidence" value="ECO:0007669"/>
    <property type="project" value="UniProtKB-KW"/>
</dbReference>
<protein>
    <recommendedName>
        <fullName evidence="9">Tyr recombinase domain-containing protein</fullName>
    </recommendedName>
</protein>
<feature type="domain" description="Tyr recombinase" evidence="5">
    <location>
        <begin position="238"/>
        <end position="426"/>
    </location>
</feature>
<organism evidence="7 8">
    <name type="scientific">Tautonia sociabilis</name>
    <dbReference type="NCBI Taxonomy" id="2080755"/>
    <lineage>
        <taxon>Bacteria</taxon>
        <taxon>Pseudomonadati</taxon>
        <taxon>Planctomycetota</taxon>
        <taxon>Planctomycetia</taxon>
        <taxon>Isosphaerales</taxon>
        <taxon>Isosphaeraceae</taxon>
        <taxon>Tautonia</taxon>
    </lineage>
</organism>
<keyword evidence="8" id="KW-1185">Reference proteome</keyword>
<dbReference type="InterPro" id="IPR013762">
    <property type="entry name" value="Integrase-like_cat_sf"/>
</dbReference>
<dbReference type="OrthoDB" id="215580at2"/>
<keyword evidence="1" id="KW-0229">DNA integration</keyword>
<evidence type="ECO:0000256" key="2">
    <source>
        <dbReference type="ARBA" id="ARBA00023125"/>
    </source>
</evidence>
<dbReference type="InterPro" id="IPR044068">
    <property type="entry name" value="CB"/>
</dbReference>
<dbReference type="PROSITE" id="PS51898">
    <property type="entry name" value="TYR_RECOMBINASE"/>
    <property type="match status" value="1"/>
</dbReference>
<reference evidence="7 8" key="2">
    <citation type="submission" date="2019-01" db="EMBL/GenBank/DDBJ databases">
        <title>Tautonia sociabilis, a novel thermotolerant planctomycete of Isosphaeraceae family, isolated from a 4000 m deep subterranean habitat.</title>
        <authorList>
            <person name="Kovaleva O.L."/>
            <person name="Elcheninov A.G."/>
            <person name="Van Heerden E."/>
            <person name="Toshchakov S.V."/>
            <person name="Novikov A."/>
            <person name="Bonch-Osmolovskaya E.A."/>
            <person name="Kublanov I.V."/>
        </authorList>
    </citation>
    <scope>NUCLEOTIDE SEQUENCE [LARGE SCALE GENOMIC DNA]</scope>
    <source>
        <strain evidence="7 8">GM2012</strain>
    </source>
</reference>
<dbReference type="InterPro" id="IPR011010">
    <property type="entry name" value="DNA_brk_join_enz"/>
</dbReference>
<accession>A0A432MPZ5</accession>
<proteinExistence type="predicted"/>
<evidence type="ECO:0000313" key="8">
    <source>
        <dbReference type="Proteomes" id="UP000280296"/>
    </source>
</evidence>
<dbReference type="GO" id="GO:0003677">
    <property type="term" value="F:DNA binding"/>
    <property type="evidence" value="ECO:0007669"/>
    <property type="project" value="UniProtKB-UniRule"/>
</dbReference>
<evidence type="ECO:0000259" key="6">
    <source>
        <dbReference type="PROSITE" id="PS51900"/>
    </source>
</evidence>
<gene>
    <name evidence="7" type="ORF">TsocGM_01220</name>
</gene>
<dbReference type="AlphaFoldDB" id="A0A432MPZ5"/>
<keyword evidence="3" id="KW-0233">DNA recombination</keyword>
<dbReference type="InterPro" id="IPR002104">
    <property type="entry name" value="Integrase_catalytic"/>
</dbReference>
<dbReference type="RefSeq" id="WP_126723497.1">
    <property type="nucleotide sequence ID" value="NZ_RYZH01000002.1"/>
</dbReference>
<comment type="caution">
    <text evidence="7">The sequence shown here is derived from an EMBL/GenBank/DDBJ whole genome shotgun (WGS) entry which is preliminary data.</text>
</comment>
<dbReference type="EMBL" id="RYZH01000002">
    <property type="protein sequence ID" value="RUL89420.1"/>
    <property type="molecule type" value="Genomic_DNA"/>
</dbReference>
<evidence type="ECO:0008006" key="9">
    <source>
        <dbReference type="Google" id="ProtNLM"/>
    </source>
</evidence>
<dbReference type="Gene3D" id="1.10.443.10">
    <property type="entry name" value="Intergrase catalytic core"/>
    <property type="match status" value="1"/>
</dbReference>
<evidence type="ECO:0000313" key="7">
    <source>
        <dbReference type="EMBL" id="RUL89420.1"/>
    </source>
</evidence>
<dbReference type="Proteomes" id="UP000280296">
    <property type="component" value="Unassembled WGS sequence"/>
</dbReference>
<dbReference type="SUPFAM" id="SSF56349">
    <property type="entry name" value="DNA breaking-rejoining enzymes"/>
    <property type="match status" value="1"/>
</dbReference>
<evidence type="ECO:0000259" key="5">
    <source>
        <dbReference type="PROSITE" id="PS51898"/>
    </source>
</evidence>
<reference evidence="7 8" key="1">
    <citation type="submission" date="2018-12" db="EMBL/GenBank/DDBJ databases">
        <authorList>
            <person name="Toschakov S.V."/>
        </authorList>
    </citation>
    <scope>NUCLEOTIDE SEQUENCE [LARGE SCALE GENOMIC DNA]</scope>
    <source>
        <strain evidence="7 8">GM2012</strain>
    </source>
</reference>
<evidence type="ECO:0000256" key="3">
    <source>
        <dbReference type="ARBA" id="ARBA00023172"/>
    </source>
</evidence>
<feature type="domain" description="Core-binding (CB)" evidence="6">
    <location>
        <begin position="123"/>
        <end position="214"/>
    </location>
</feature>
<evidence type="ECO:0000256" key="1">
    <source>
        <dbReference type="ARBA" id="ARBA00022908"/>
    </source>
</evidence>